<dbReference type="Proteomes" id="UP000001194">
    <property type="component" value="Unassembled WGS sequence"/>
</dbReference>
<dbReference type="STRING" id="486041.B0DF93"/>
<dbReference type="GeneID" id="6078150"/>
<feature type="compositionally biased region" description="Low complexity" evidence="1">
    <location>
        <begin position="30"/>
        <end position="40"/>
    </location>
</feature>
<feature type="region of interest" description="Disordered" evidence="1">
    <location>
        <begin position="845"/>
        <end position="901"/>
    </location>
</feature>
<dbReference type="EMBL" id="DS547107">
    <property type="protein sequence ID" value="EDR06820.1"/>
    <property type="molecule type" value="Genomic_DNA"/>
</dbReference>
<dbReference type="HOGENOM" id="CLU_296833_0_0_1"/>
<feature type="compositionally biased region" description="Basic and acidic residues" evidence="1">
    <location>
        <begin position="689"/>
        <end position="704"/>
    </location>
</feature>
<dbReference type="InterPro" id="IPR055754">
    <property type="entry name" value="DUF7330"/>
</dbReference>
<evidence type="ECO:0000259" key="2">
    <source>
        <dbReference type="Pfam" id="PF24016"/>
    </source>
</evidence>
<keyword evidence="4" id="KW-1185">Reference proteome</keyword>
<dbReference type="KEGG" id="lbc:LACBIDRAFT_294600"/>
<feature type="compositionally biased region" description="Polar residues" evidence="1">
    <location>
        <begin position="856"/>
        <end position="901"/>
    </location>
</feature>
<dbReference type="OrthoDB" id="5289249at2759"/>
<dbReference type="Pfam" id="PF24016">
    <property type="entry name" value="DUF7330"/>
    <property type="match status" value="1"/>
</dbReference>
<reference evidence="3 4" key="1">
    <citation type="journal article" date="2008" name="Nature">
        <title>The genome of Laccaria bicolor provides insights into mycorrhizal symbiosis.</title>
        <authorList>
            <person name="Martin F."/>
            <person name="Aerts A."/>
            <person name="Ahren D."/>
            <person name="Brun A."/>
            <person name="Danchin E.G.J."/>
            <person name="Duchaussoy F."/>
            <person name="Gibon J."/>
            <person name="Kohler A."/>
            <person name="Lindquist E."/>
            <person name="Pereda V."/>
            <person name="Salamov A."/>
            <person name="Shapiro H.J."/>
            <person name="Wuyts J."/>
            <person name="Blaudez D."/>
            <person name="Buee M."/>
            <person name="Brokstein P."/>
            <person name="Canbaeck B."/>
            <person name="Cohen D."/>
            <person name="Courty P.E."/>
            <person name="Coutinho P.M."/>
            <person name="Delaruelle C."/>
            <person name="Detter J.C."/>
            <person name="Deveau A."/>
            <person name="DiFazio S."/>
            <person name="Duplessis S."/>
            <person name="Fraissinet-Tachet L."/>
            <person name="Lucic E."/>
            <person name="Frey-Klett P."/>
            <person name="Fourrey C."/>
            <person name="Feussner I."/>
            <person name="Gay G."/>
            <person name="Grimwood J."/>
            <person name="Hoegger P.J."/>
            <person name="Jain P."/>
            <person name="Kilaru S."/>
            <person name="Labbe J."/>
            <person name="Lin Y.C."/>
            <person name="Legue V."/>
            <person name="Le Tacon F."/>
            <person name="Marmeisse R."/>
            <person name="Melayah D."/>
            <person name="Montanini B."/>
            <person name="Muratet M."/>
            <person name="Nehls U."/>
            <person name="Niculita-Hirzel H."/>
            <person name="Oudot-Le Secq M.P."/>
            <person name="Peter M."/>
            <person name="Quesneville H."/>
            <person name="Rajashekar B."/>
            <person name="Reich M."/>
            <person name="Rouhier N."/>
            <person name="Schmutz J."/>
            <person name="Yin T."/>
            <person name="Chalot M."/>
            <person name="Henrissat B."/>
            <person name="Kuees U."/>
            <person name="Lucas S."/>
            <person name="Van de Peer Y."/>
            <person name="Podila G.K."/>
            <person name="Polle A."/>
            <person name="Pukkila P.J."/>
            <person name="Richardson P.M."/>
            <person name="Rouze P."/>
            <person name="Sanders I.R."/>
            <person name="Stajich J.E."/>
            <person name="Tunlid A."/>
            <person name="Tuskan G."/>
            <person name="Grigoriev I.V."/>
        </authorList>
    </citation>
    <scope>NUCLEOTIDE SEQUENCE [LARGE SCALE GENOMIC DNA]</scope>
    <source>
        <strain evidence="4">S238N-H82 / ATCC MYA-4686</strain>
    </source>
</reference>
<accession>B0DF93</accession>
<dbReference type="RefSeq" id="XP_001882667.1">
    <property type="nucleotide sequence ID" value="XM_001882632.1"/>
</dbReference>
<evidence type="ECO:0000256" key="1">
    <source>
        <dbReference type="SAM" id="MobiDB-lite"/>
    </source>
</evidence>
<feature type="region of interest" description="Disordered" evidence="1">
    <location>
        <begin position="686"/>
        <end position="730"/>
    </location>
</feature>
<evidence type="ECO:0000313" key="3">
    <source>
        <dbReference type="EMBL" id="EDR06820.1"/>
    </source>
</evidence>
<feature type="compositionally biased region" description="Polar residues" evidence="1">
    <location>
        <begin position="711"/>
        <end position="720"/>
    </location>
</feature>
<feature type="region of interest" description="Disordered" evidence="1">
    <location>
        <begin position="390"/>
        <end position="419"/>
    </location>
</feature>
<protein>
    <submittedName>
        <fullName evidence="3">Predicted protein</fullName>
    </submittedName>
</protein>
<feature type="domain" description="DUF7330" evidence="2">
    <location>
        <begin position="46"/>
        <end position="243"/>
    </location>
</feature>
<evidence type="ECO:0000313" key="4">
    <source>
        <dbReference type="Proteomes" id="UP000001194"/>
    </source>
</evidence>
<feature type="compositionally biased region" description="Polar residues" evidence="1">
    <location>
        <begin position="43"/>
        <end position="53"/>
    </location>
</feature>
<feature type="compositionally biased region" description="Basic and acidic residues" evidence="1">
    <location>
        <begin position="1"/>
        <end position="15"/>
    </location>
</feature>
<dbReference type="InParanoid" id="B0DF93"/>
<organism evidence="4">
    <name type="scientific">Laccaria bicolor (strain S238N-H82 / ATCC MYA-4686)</name>
    <name type="common">Bicoloured deceiver</name>
    <name type="synonym">Laccaria laccata var. bicolor</name>
    <dbReference type="NCBI Taxonomy" id="486041"/>
    <lineage>
        <taxon>Eukaryota</taxon>
        <taxon>Fungi</taxon>
        <taxon>Dikarya</taxon>
        <taxon>Basidiomycota</taxon>
        <taxon>Agaricomycotina</taxon>
        <taxon>Agaricomycetes</taxon>
        <taxon>Agaricomycetidae</taxon>
        <taxon>Agaricales</taxon>
        <taxon>Agaricineae</taxon>
        <taxon>Hydnangiaceae</taxon>
        <taxon>Laccaria</taxon>
    </lineage>
</organism>
<feature type="region of interest" description="Disordered" evidence="1">
    <location>
        <begin position="454"/>
        <end position="505"/>
    </location>
</feature>
<sequence>MIIKKQEEADAKIDNAEDSATNDPPPTYSPPEASSSSSRPTVRPTNYSSISQRNGSIKGTWVIDPSLSIPCSVLPPLPEGVSEDARENFFLKTKDGKIEADVTIVPCSVPDSVDMKGKRKKVVFHAKTSDGRVAFKLHDASTPSTPRRPISLTTITSDGSILLHIPRSFHGALLLKIKDGKIRFSEEVQAQVTTFSENKGIRKCFLGEFVAEEWGEDGEEGWAGDELTAETKDGSIHISFDDEVESHEKSKGCLLFRVQLLFFTPNLASVSVMKSTTSAKENYSADWAFNFRTSHFNVYDTDSDSEEGPAVPAEKESEEAKLVKDLDISERQETAVYKPNPFSIAKINAAARTVNKVDKPATRPEPAFSRDAPKLKAPLTIVDGFKRQAQKAHSATRGRAPALKLAPRPPAPKPVHVSNQLEKPPFMTLATHSGEKLGTSGRPLALNSAAFHQATRTHGPRRLVAPRPNPSASLASEDFLRKSSNHSSPVSLKKTHIRPSGAHISQPQEASLLNSLSRHPEFAYLTDNASQDQDLSQIYGALVSSKSAVLTSPSNGPAAESYSPLLYDERYDISEPAFHSGDIPDQYHASSSNLILLERRDGRTRNSQGVVSNSSRDGLRPSSIAHFPVKDEPMEHYGSRDFAETSGHLVSVDMRTEPLSPSPFSEEAEGSHFSWVRGTPRPFIGAYRPVKDEPTGDYSYRDPVETLPRLSPSNLASSSLHPKEEDDISTTKFPTAQRMFDRTSKNVKQPYTGLVEQGSPHYSARTRKIPIVDTKKRPRKNAYDVSVADRDEEWSTLPSRKKFKPSLTTTFKTTKPFRLPGLLMTDKSSIKPIGMSATSKLRTITYLPPPLPNAGRTETTQECNGSSTPTRQSQNLRSRSLPSNAYPSPSRTMSSPLSKNILSPRRKMADDDDYVYHPLSPPTSDLPVPEDEMDVRLNVNSGDIQRRYPGILAFINECSLCGLDRDLFSDAVVFRIVMQELYNCLINYFLSFPGGTHAIAVGHFVLNHEEQILTCG</sequence>
<feature type="region of interest" description="Disordered" evidence="1">
    <location>
        <begin position="1"/>
        <end position="53"/>
    </location>
</feature>
<dbReference type="AlphaFoldDB" id="B0DF93"/>
<proteinExistence type="predicted"/>
<gene>
    <name evidence="3" type="ORF">LACBIDRAFT_294600</name>
</gene>
<name>B0DF93_LACBS</name>